<dbReference type="InterPro" id="IPR011009">
    <property type="entry name" value="Kinase-like_dom_sf"/>
</dbReference>
<organism evidence="7 8">
    <name type="scientific">Paecilomyces lecythidis</name>
    <dbReference type="NCBI Taxonomy" id="3004212"/>
    <lineage>
        <taxon>Eukaryota</taxon>
        <taxon>Fungi</taxon>
        <taxon>Dikarya</taxon>
        <taxon>Ascomycota</taxon>
        <taxon>Pezizomycotina</taxon>
        <taxon>Eurotiomycetes</taxon>
        <taxon>Eurotiomycetidae</taxon>
        <taxon>Eurotiales</taxon>
        <taxon>Thermoascaceae</taxon>
        <taxon>Paecilomyces</taxon>
    </lineage>
</organism>
<evidence type="ECO:0000256" key="1">
    <source>
        <dbReference type="ARBA" id="ARBA00022527"/>
    </source>
</evidence>
<evidence type="ECO:0000256" key="4">
    <source>
        <dbReference type="ARBA" id="ARBA00022777"/>
    </source>
</evidence>
<dbReference type="PROSITE" id="PS50011">
    <property type="entry name" value="PROTEIN_KINASE_DOM"/>
    <property type="match status" value="1"/>
</dbReference>
<dbReference type="EMBL" id="JAVDPF010000008">
    <property type="protein sequence ID" value="KAL1881006.1"/>
    <property type="molecule type" value="Genomic_DNA"/>
</dbReference>
<keyword evidence="1" id="KW-0723">Serine/threonine-protein kinase</keyword>
<evidence type="ECO:0000256" key="2">
    <source>
        <dbReference type="ARBA" id="ARBA00022679"/>
    </source>
</evidence>
<feature type="domain" description="Protein kinase" evidence="6">
    <location>
        <begin position="1"/>
        <end position="253"/>
    </location>
</feature>
<protein>
    <recommendedName>
        <fullName evidence="6">Protein kinase domain-containing protein</fullName>
    </recommendedName>
</protein>
<dbReference type="Gene3D" id="3.30.200.20">
    <property type="entry name" value="Phosphorylase Kinase, domain 1"/>
    <property type="match status" value="1"/>
</dbReference>
<dbReference type="Gene3D" id="1.10.510.10">
    <property type="entry name" value="Transferase(Phosphotransferase) domain 1"/>
    <property type="match status" value="2"/>
</dbReference>
<evidence type="ECO:0000256" key="5">
    <source>
        <dbReference type="ARBA" id="ARBA00022840"/>
    </source>
</evidence>
<gene>
    <name evidence="7" type="ORF">Plec18167_003547</name>
</gene>
<dbReference type="SMART" id="SM00220">
    <property type="entry name" value="S_TKc"/>
    <property type="match status" value="1"/>
</dbReference>
<dbReference type="SUPFAM" id="SSF56112">
    <property type="entry name" value="Protein kinase-like (PK-like)"/>
    <property type="match status" value="1"/>
</dbReference>
<keyword evidence="8" id="KW-1185">Reference proteome</keyword>
<accession>A0ABR3XZE0</accession>
<evidence type="ECO:0000313" key="8">
    <source>
        <dbReference type="Proteomes" id="UP001583193"/>
    </source>
</evidence>
<keyword evidence="3" id="KW-0547">Nucleotide-binding</keyword>
<proteinExistence type="predicted"/>
<evidence type="ECO:0000259" key="6">
    <source>
        <dbReference type="PROSITE" id="PS50011"/>
    </source>
</evidence>
<dbReference type="Proteomes" id="UP001583193">
    <property type="component" value="Unassembled WGS sequence"/>
</dbReference>
<keyword evidence="4" id="KW-0418">Kinase</keyword>
<dbReference type="Pfam" id="PF00069">
    <property type="entry name" value="Pkinase"/>
    <property type="match status" value="1"/>
</dbReference>
<name>A0ABR3XZE0_9EURO</name>
<evidence type="ECO:0000256" key="3">
    <source>
        <dbReference type="ARBA" id="ARBA00022741"/>
    </source>
</evidence>
<dbReference type="InterPro" id="IPR000719">
    <property type="entry name" value="Prot_kinase_dom"/>
</dbReference>
<keyword evidence="5" id="KW-0067">ATP-binding</keyword>
<sequence>MSDLKEKSYVAIKVSVAGGGKDASNRELEVMKQLGLVSRKNPHIVHMMDHFTLDGPNGDHKCIVLELLGPNVPEIIDACFSDGRLPGKIAKSIARQALLGLDALHQQKVGHGETLHTPLPVRPPEAIFKDQLDYHVDLWTMGCMLFELFVGQPPFDSFLITPEILVSQMLEMTSDELPKRWQAPWETMSQNITIDTSGPNLQEWLEEMYFDGERKEDLTREDIIKLGKIIGKLLRFEPYSRASAREILDDPWFRE</sequence>
<dbReference type="PANTHER" id="PTHR45646">
    <property type="entry name" value="SERINE/THREONINE-PROTEIN KINASE DOA-RELATED"/>
    <property type="match status" value="1"/>
</dbReference>
<evidence type="ECO:0000313" key="7">
    <source>
        <dbReference type="EMBL" id="KAL1881006.1"/>
    </source>
</evidence>
<reference evidence="7 8" key="1">
    <citation type="journal article" date="2024" name="IMA Fungus">
        <title>IMA Genome - F19 : A genome assembly and annotation guide to empower mycologists, including annotated draft genome sequences of Ceratocystis pirilliformis, Diaporthe australafricana, Fusarium ophioides, Paecilomyces lecythidis, and Sporothrix stenoceras.</title>
        <authorList>
            <person name="Aylward J."/>
            <person name="Wilson A.M."/>
            <person name="Visagie C.M."/>
            <person name="Spraker J."/>
            <person name="Barnes I."/>
            <person name="Buitendag C."/>
            <person name="Ceriani C."/>
            <person name="Del Mar Angel L."/>
            <person name="du Plessis D."/>
            <person name="Fuchs T."/>
            <person name="Gasser K."/>
            <person name="Kramer D."/>
            <person name="Li W."/>
            <person name="Munsamy K."/>
            <person name="Piso A."/>
            <person name="Price J.L."/>
            <person name="Sonnekus B."/>
            <person name="Thomas C."/>
            <person name="van der Nest A."/>
            <person name="van Dijk A."/>
            <person name="van Heerden A."/>
            <person name="van Vuuren N."/>
            <person name="Yilmaz N."/>
            <person name="Duong T.A."/>
            <person name="van der Merwe N.A."/>
            <person name="Wingfield M.J."/>
            <person name="Wingfield B.D."/>
        </authorList>
    </citation>
    <scope>NUCLEOTIDE SEQUENCE [LARGE SCALE GENOMIC DNA]</scope>
    <source>
        <strain evidence="7 8">CMW 18167</strain>
    </source>
</reference>
<dbReference type="InterPro" id="IPR051175">
    <property type="entry name" value="CLK_kinases"/>
</dbReference>
<dbReference type="PANTHER" id="PTHR45646:SF11">
    <property type="entry name" value="SERINE_THREONINE-PROTEIN KINASE DOA"/>
    <property type="match status" value="1"/>
</dbReference>
<keyword evidence="2" id="KW-0808">Transferase</keyword>
<comment type="caution">
    <text evidence="7">The sequence shown here is derived from an EMBL/GenBank/DDBJ whole genome shotgun (WGS) entry which is preliminary data.</text>
</comment>